<organism evidence="7 8">
    <name type="scientific">Daldinia eschscholtzii</name>
    <dbReference type="NCBI Taxonomy" id="292717"/>
    <lineage>
        <taxon>Eukaryota</taxon>
        <taxon>Fungi</taxon>
        <taxon>Dikarya</taxon>
        <taxon>Ascomycota</taxon>
        <taxon>Pezizomycotina</taxon>
        <taxon>Sordariomycetes</taxon>
        <taxon>Xylariomycetidae</taxon>
        <taxon>Xylariales</taxon>
        <taxon>Hypoxylaceae</taxon>
        <taxon>Daldinia</taxon>
    </lineage>
</organism>
<evidence type="ECO:0000256" key="5">
    <source>
        <dbReference type="SAM" id="MobiDB-lite"/>
    </source>
</evidence>
<evidence type="ECO:0000256" key="1">
    <source>
        <dbReference type="ARBA" id="ARBA00004141"/>
    </source>
</evidence>
<dbReference type="GO" id="GO:0005794">
    <property type="term" value="C:Golgi apparatus"/>
    <property type="evidence" value="ECO:0007669"/>
    <property type="project" value="TreeGrafter"/>
</dbReference>
<feature type="transmembrane region" description="Helical" evidence="6">
    <location>
        <begin position="73"/>
        <end position="105"/>
    </location>
</feature>
<evidence type="ECO:0000256" key="6">
    <source>
        <dbReference type="SAM" id="Phobius"/>
    </source>
</evidence>
<evidence type="ECO:0000256" key="4">
    <source>
        <dbReference type="ARBA" id="ARBA00023136"/>
    </source>
</evidence>
<dbReference type="Proteomes" id="UP001369815">
    <property type="component" value="Unassembled WGS sequence"/>
</dbReference>
<name>A0AAX6MNP5_9PEZI</name>
<protein>
    <recommendedName>
        <fullName evidence="9">Prenylated Rab acceptor 1</fullName>
    </recommendedName>
</protein>
<evidence type="ECO:0000313" key="7">
    <source>
        <dbReference type="EMBL" id="KAK6954027.1"/>
    </source>
</evidence>
<comment type="subcellular location">
    <subcellularLocation>
        <location evidence="1">Membrane</location>
        <topology evidence="1">Multi-pass membrane protein</topology>
    </subcellularLocation>
</comment>
<evidence type="ECO:0000313" key="8">
    <source>
        <dbReference type="Proteomes" id="UP001369815"/>
    </source>
</evidence>
<accession>A0AAX6MNP5</accession>
<proteinExistence type="predicted"/>
<dbReference type="InterPro" id="IPR004895">
    <property type="entry name" value="Prenylated_rab_accept_PRA1"/>
</dbReference>
<dbReference type="PANTHER" id="PTHR19317:SF0">
    <property type="entry name" value="PRENYLATED RAB ACCEPTOR PROTEIN 1"/>
    <property type="match status" value="1"/>
</dbReference>
<keyword evidence="3 6" id="KW-1133">Transmembrane helix</keyword>
<feature type="compositionally biased region" description="Polar residues" evidence="5">
    <location>
        <begin position="401"/>
        <end position="410"/>
    </location>
</feature>
<comment type="caution">
    <text evidence="7">The sequence shown here is derived from an EMBL/GenBank/DDBJ whole genome shotgun (WGS) entry which is preliminary data.</text>
</comment>
<dbReference type="GO" id="GO:0016020">
    <property type="term" value="C:membrane"/>
    <property type="evidence" value="ECO:0007669"/>
    <property type="project" value="UniProtKB-SubCell"/>
</dbReference>
<evidence type="ECO:0000256" key="3">
    <source>
        <dbReference type="ARBA" id="ARBA00022989"/>
    </source>
</evidence>
<dbReference type="EMBL" id="JBANMG010000004">
    <property type="protein sequence ID" value="KAK6954027.1"/>
    <property type="molecule type" value="Genomic_DNA"/>
</dbReference>
<feature type="region of interest" description="Disordered" evidence="5">
    <location>
        <begin position="208"/>
        <end position="253"/>
    </location>
</feature>
<feature type="compositionally biased region" description="Basic and acidic residues" evidence="5">
    <location>
        <begin position="294"/>
        <end position="321"/>
    </location>
</feature>
<feature type="compositionally biased region" description="Basic residues" evidence="5">
    <location>
        <begin position="493"/>
        <end position="506"/>
    </location>
</feature>
<keyword evidence="4 6" id="KW-0472">Membrane</keyword>
<evidence type="ECO:0008006" key="9">
    <source>
        <dbReference type="Google" id="ProtNLM"/>
    </source>
</evidence>
<keyword evidence="2 6" id="KW-0812">Transmembrane</keyword>
<feature type="region of interest" description="Disordered" evidence="5">
    <location>
        <begin position="294"/>
        <end position="506"/>
    </location>
</feature>
<evidence type="ECO:0000256" key="2">
    <source>
        <dbReference type="ARBA" id="ARBA00022692"/>
    </source>
</evidence>
<dbReference type="Pfam" id="PF03208">
    <property type="entry name" value="PRA1"/>
    <property type="match status" value="1"/>
</dbReference>
<feature type="transmembrane region" description="Helical" evidence="6">
    <location>
        <begin position="125"/>
        <end position="158"/>
    </location>
</feature>
<feature type="compositionally biased region" description="Acidic residues" evidence="5">
    <location>
        <begin position="229"/>
        <end position="251"/>
    </location>
</feature>
<feature type="compositionally biased region" description="Low complexity" evidence="5">
    <location>
        <begin position="353"/>
        <end position="376"/>
    </location>
</feature>
<reference evidence="7 8" key="1">
    <citation type="journal article" date="2024" name="Front Chem Biol">
        <title>Unveiling the potential of Daldinia eschscholtzii MFLUCC 19-0629 through bioactivity and bioinformatics studies for enhanced sustainable agriculture production.</title>
        <authorList>
            <person name="Brooks S."/>
            <person name="Weaver J.A."/>
            <person name="Klomchit A."/>
            <person name="Alharthi S.A."/>
            <person name="Onlamun T."/>
            <person name="Nurani R."/>
            <person name="Vong T.K."/>
            <person name="Alberti F."/>
            <person name="Greco C."/>
        </authorList>
    </citation>
    <scope>NUCLEOTIDE SEQUENCE [LARGE SCALE GENOMIC DNA]</scope>
    <source>
        <strain evidence="7">MFLUCC 19-0629</strain>
    </source>
</reference>
<dbReference type="PANTHER" id="PTHR19317">
    <property type="entry name" value="PRENYLATED RAB ACCEPTOR 1-RELATED"/>
    <property type="match status" value="1"/>
</dbReference>
<dbReference type="AlphaFoldDB" id="A0AAX6MNP5"/>
<sequence>MASRIQIPLDVLTSRLNIQDRFAGFRNTSLSSRFANMRPVGEFLDFKRLSKPENFGEVQSRVNYNLGTFASNYLLVIVLLSVYALITNPLLLFDIILLGGGLWLLGRLNGQDLTIGTFQATSSQLYTGLLVTCGLLFLIASPFSTVLWLIGASGVVIFGHASFMDKPIDEAFSGEAELGSENEVDTQGTDLVTTSGNRRFASDPLRFTGIDLSGGSQPRNGYAYQHSDDENDSTEDDSEVASEEEDEDDENSALTRELDEALVQSALSRIRRAQAKGKADVKLNKEELAALERRRKRLQAEKEAAKRRGGSDRKRKEKEQRYAVPLSQFDDPQSGSEENQLAPPMGRFPPPNSSHSRPRSGTPSSSSTRRPQSVVRDSPPFDYQYVHAPPNQRHASDPTAKPSSSRTSLTEARDPFQYQTAGPRALYSDRSSSRHPRREERNGREREDETTSDDGVNDARLSRGRSRGEIVVQTSPSPERTKSKRSSEPAAAAKRKAVAPKKRKGK</sequence>
<feature type="compositionally biased region" description="Polar residues" evidence="5">
    <location>
        <begin position="330"/>
        <end position="339"/>
    </location>
</feature>
<keyword evidence="8" id="KW-1185">Reference proteome</keyword>
<gene>
    <name evidence="7" type="ORF">Daesc_003989</name>
</gene>
<feature type="compositionally biased region" description="Basic and acidic residues" evidence="5">
    <location>
        <begin position="437"/>
        <end position="449"/>
    </location>
</feature>